<reference evidence="1" key="1">
    <citation type="journal article" date="2020" name="Stud. Mycol.">
        <title>101 Dothideomycetes genomes: a test case for predicting lifestyles and emergence of pathogens.</title>
        <authorList>
            <person name="Haridas S."/>
            <person name="Albert R."/>
            <person name="Binder M."/>
            <person name="Bloem J."/>
            <person name="Labutti K."/>
            <person name="Salamov A."/>
            <person name="Andreopoulos B."/>
            <person name="Baker S."/>
            <person name="Barry K."/>
            <person name="Bills G."/>
            <person name="Bluhm B."/>
            <person name="Cannon C."/>
            <person name="Castanera R."/>
            <person name="Culley D."/>
            <person name="Daum C."/>
            <person name="Ezra D."/>
            <person name="Gonzalez J."/>
            <person name="Henrissat B."/>
            <person name="Kuo A."/>
            <person name="Liang C."/>
            <person name="Lipzen A."/>
            <person name="Lutzoni F."/>
            <person name="Magnuson J."/>
            <person name="Mondo S."/>
            <person name="Nolan M."/>
            <person name="Ohm R."/>
            <person name="Pangilinan J."/>
            <person name="Park H.-J."/>
            <person name="Ramirez L."/>
            <person name="Alfaro M."/>
            <person name="Sun H."/>
            <person name="Tritt A."/>
            <person name="Yoshinaga Y."/>
            <person name="Zwiers L.-H."/>
            <person name="Turgeon B."/>
            <person name="Goodwin S."/>
            <person name="Spatafora J."/>
            <person name="Crous P."/>
            <person name="Grigoriev I."/>
        </authorList>
    </citation>
    <scope>NUCLEOTIDE SEQUENCE</scope>
    <source>
        <strain evidence="1">CBS 260.36</strain>
    </source>
</reference>
<evidence type="ECO:0000313" key="1">
    <source>
        <dbReference type="EMBL" id="KAF2148842.1"/>
    </source>
</evidence>
<keyword evidence="2" id="KW-1185">Reference proteome</keyword>
<dbReference type="Proteomes" id="UP000799439">
    <property type="component" value="Unassembled WGS sequence"/>
</dbReference>
<accession>A0A9P4MDF0</accession>
<name>A0A9P4MDF0_9PEZI</name>
<dbReference type="EMBL" id="ML996092">
    <property type="protein sequence ID" value="KAF2148842.1"/>
    <property type="molecule type" value="Genomic_DNA"/>
</dbReference>
<protein>
    <submittedName>
        <fullName evidence="1">Uncharacterized protein</fullName>
    </submittedName>
</protein>
<gene>
    <name evidence="1" type="ORF">K461DRAFT_53539</name>
</gene>
<sequence length="153" mass="17370">MTQNLCEAGSIGPHVVFNKPSLSAPAFSATQHDCRHSDANFARRLLHATQRADYMHKMVELTVQSERNNRGPPSSWYDFFKLRVELRRAGFARSRCAFAQSIQTIQHAASHDENSLRNSRCTTHKSFTLFCLSRNPHQGQDPGRKTLPLKVHP</sequence>
<organism evidence="1 2">
    <name type="scientific">Myriangium duriaei CBS 260.36</name>
    <dbReference type="NCBI Taxonomy" id="1168546"/>
    <lineage>
        <taxon>Eukaryota</taxon>
        <taxon>Fungi</taxon>
        <taxon>Dikarya</taxon>
        <taxon>Ascomycota</taxon>
        <taxon>Pezizomycotina</taxon>
        <taxon>Dothideomycetes</taxon>
        <taxon>Dothideomycetidae</taxon>
        <taxon>Myriangiales</taxon>
        <taxon>Myriangiaceae</taxon>
        <taxon>Myriangium</taxon>
    </lineage>
</organism>
<comment type="caution">
    <text evidence="1">The sequence shown here is derived from an EMBL/GenBank/DDBJ whole genome shotgun (WGS) entry which is preliminary data.</text>
</comment>
<proteinExistence type="predicted"/>
<evidence type="ECO:0000313" key="2">
    <source>
        <dbReference type="Proteomes" id="UP000799439"/>
    </source>
</evidence>
<dbReference type="AlphaFoldDB" id="A0A9P4MDF0"/>